<comment type="subcellular location">
    <subcellularLocation>
        <location evidence="2">Secreted</location>
    </subcellularLocation>
</comment>
<feature type="chain" id="PRO_5016962757" evidence="4">
    <location>
        <begin position="30"/>
        <end position="596"/>
    </location>
</feature>
<dbReference type="Gene3D" id="2.160.20.10">
    <property type="entry name" value="Single-stranded right-handed beta-helix, Pectin lyase-like"/>
    <property type="match status" value="1"/>
</dbReference>
<name>A0A380RUL0_FIBSU</name>
<dbReference type="RefSeq" id="WP_109571771.1">
    <property type="nucleotide sequence ID" value="NZ_UHJL01000001.1"/>
</dbReference>
<comment type="similarity">
    <text evidence="2">Belongs to the polysaccharide lyase 1 family.</text>
</comment>
<feature type="domain" description="Pectate lyase" evidence="5">
    <location>
        <begin position="51"/>
        <end position="269"/>
    </location>
</feature>
<dbReference type="InterPro" id="IPR002022">
    <property type="entry name" value="Pec_lyase"/>
</dbReference>
<accession>A0A380RUL0</accession>
<dbReference type="GO" id="GO:0030570">
    <property type="term" value="F:pectate lyase activity"/>
    <property type="evidence" value="ECO:0007669"/>
    <property type="project" value="InterPro"/>
</dbReference>
<dbReference type="AlphaFoldDB" id="A0A380RUL0"/>
<dbReference type="SUPFAM" id="SSF51126">
    <property type="entry name" value="Pectin lyase-like"/>
    <property type="match status" value="1"/>
</dbReference>
<evidence type="ECO:0000256" key="4">
    <source>
        <dbReference type="SAM" id="SignalP"/>
    </source>
</evidence>
<dbReference type="GO" id="GO:0000272">
    <property type="term" value="P:polysaccharide catabolic process"/>
    <property type="evidence" value="ECO:0007669"/>
    <property type="project" value="UniProtKB-KW"/>
</dbReference>
<keyword evidence="2" id="KW-0624">Polysaccharide degradation</keyword>
<feature type="compositionally biased region" description="Low complexity" evidence="3">
    <location>
        <begin position="499"/>
        <end position="519"/>
    </location>
</feature>
<dbReference type="PANTHER" id="PTHR31683">
    <property type="entry name" value="PECTATE LYASE 18-RELATED"/>
    <property type="match status" value="1"/>
</dbReference>
<dbReference type="EMBL" id="UHJL01000001">
    <property type="protein sequence ID" value="SUQ18979.1"/>
    <property type="molecule type" value="Genomic_DNA"/>
</dbReference>
<gene>
    <name evidence="6" type="ORF">SAMN05661053_0203</name>
</gene>
<dbReference type="PANTHER" id="PTHR31683:SF18">
    <property type="entry name" value="PECTATE LYASE 21-RELATED"/>
    <property type="match status" value="1"/>
</dbReference>
<dbReference type="InterPro" id="IPR045032">
    <property type="entry name" value="PEL"/>
</dbReference>
<evidence type="ECO:0000313" key="7">
    <source>
        <dbReference type="Proteomes" id="UP000255423"/>
    </source>
</evidence>
<keyword evidence="4" id="KW-0732">Signal</keyword>
<feature type="signal peptide" evidence="4">
    <location>
        <begin position="1"/>
        <end position="29"/>
    </location>
</feature>
<evidence type="ECO:0000256" key="1">
    <source>
        <dbReference type="ARBA" id="ARBA00023239"/>
    </source>
</evidence>
<sequence length="596" mass="62084">MNYLFSKSIGAVATFAAMAVTTAAVPAFAVTSPDFPMAGFATQNGGTTGGKGYSEVTVDNVNDLKSYAKAGNKIIYVKPGTYMGPVEVGSNVTIYGYQGAIIAQPTSGSAMKLSGSKNVIIRNLKFKGVGAHDDDDEDCLQVNHESKNVWIDHVDVYDGHDGNLDITNASDYVTISWTKFSYTSASTGHQFSNLIGNSKTKTSDRGHLNVTIHHTWWADGVVERMPRVRFGKVHVANNLFDSKNASYCVRAAVEADIRIERNVFIGVQKALDLYTSDGTITAAQMIENYEENVKKSQSGTGTAFKPSYSMSLTDVSTQAKAYALRDSIKLYAGATLPDPGKSQTVTPASSSSEAASSSSVAVSSSSVAVSSSSVAKSSSSVAQSSSSQAVSSSSQGEVVSGTATLTKHGSGSAKQQVKQGESIEEFYFTVAGATGATVTGLPDGVVGTMKGSDFYISGTVAQNAAVGAYNFTVTTTGATTNATKSGTITVIGANGEVAESSSSSVESSSSKVESSSSSEQGTTSLNVATVASHFNITVDGRVLTVQGATQAAYLLDAQGRLITKVQSLGSESSVTVPRAGMYLLRVGNEVRRITVR</sequence>
<feature type="region of interest" description="Disordered" evidence="3">
    <location>
        <begin position="499"/>
        <end position="522"/>
    </location>
</feature>
<dbReference type="GO" id="GO:0005576">
    <property type="term" value="C:extracellular region"/>
    <property type="evidence" value="ECO:0007669"/>
    <property type="project" value="UniProtKB-SubCell"/>
</dbReference>
<proteinExistence type="inferred from homology"/>
<keyword evidence="2" id="KW-0964">Secreted</keyword>
<organism evidence="6 7">
    <name type="scientific">Fibrobacter succinogenes</name>
    <name type="common">Bacteroides succinogenes</name>
    <dbReference type="NCBI Taxonomy" id="833"/>
    <lineage>
        <taxon>Bacteria</taxon>
        <taxon>Pseudomonadati</taxon>
        <taxon>Fibrobacterota</taxon>
        <taxon>Fibrobacteria</taxon>
        <taxon>Fibrobacterales</taxon>
        <taxon>Fibrobacteraceae</taxon>
        <taxon>Fibrobacter</taxon>
    </lineage>
</organism>
<dbReference type="InterPro" id="IPR011050">
    <property type="entry name" value="Pectin_lyase_fold/virulence"/>
</dbReference>
<evidence type="ECO:0000256" key="3">
    <source>
        <dbReference type="SAM" id="MobiDB-lite"/>
    </source>
</evidence>
<keyword evidence="2" id="KW-0119">Carbohydrate metabolism</keyword>
<keyword evidence="1 2" id="KW-0456">Lyase</keyword>
<dbReference type="Proteomes" id="UP000255423">
    <property type="component" value="Unassembled WGS sequence"/>
</dbReference>
<dbReference type="Pfam" id="PF00544">
    <property type="entry name" value="Pectate_lyase_4"/>
    <property type="match status" value="1"/>
</dbReference>
<evidence type="ECO:0000256" key="2">
    <source>
        <dbReference type="RuleBase" id="RU361173"/>
    </source>
</evidence>
<dbReference type="SMART" id="SM00656">
    <property type="entry name" value="Amb_all"/>
    <property type="match status" value="1"/>
</dbReference>
<protein>
    <submittedName>
        <fullName evidence="6">Pectate lyase</fullName>
    </submittedName>
</protein>
<evidence type="ECO:0000259" key="5">
    <source>
        <dbReference type="SMART" id="SM00656"/>
    </source>
</evidence>
<evidence type="ECO:0000313" key="6">
    <source>
        <dbReference type="EMBL" id="SUQ18979.1"/>
    </source>
</evidence>
<reference evidence="6 7" key="1">
    <citation type="submission" date="2017-08" db="EMBL/GenBank/DDBJ databases">
        <authorList>
            <person name="de Groot N.N."/>
        </authorList>
    </citation>
    <scope>NUCLEOTIDE SEQUENCE [LARGE SCALE GENOMIC DNA]</scope>
    <source>
        <strain evidence="6 7">HM2</strain>
    </source>
</reference>
<dbReference type="InterPro" id="IPR012334">
    <property type="entry name" value="Pectin_lyas_fold"/>
</dbReference>